<accession>A0A485L9P9</accession>
<proteinExistence type="predicted"/>
<organism evidence="3 4">
    <name type="scientific">Aphanomyces stellatus</name>
    <dbReference type="NCBI Taxonomy" id="120398"/>
    <lineage>
        <taxon>Eukaryota</taxon>
        <taxon>Sar</taxon>
        <taxon>Stramenopiles</taxon>
        <taxon>Oomycota</taxon>
        <taxon>Saprolegniomycetes</taxon>
        <taxon>Saprolegniales</taxon>
        <taxon>Verrucalvaceae</taxon>
        <taxon>Aphanomyces</taxon>
    </lineage>
</organism>
<gene>
    <name evidence="3" type="primary">Aste57867_16911</name>
    <name evidence="2" type="ORF">As57867_016853</name>
    <name evidence="3" type="ORF">ASTE57867_16911</name>
</gene>
<dbReference type="AlphaFoldDB" id="A0A485L9P9"/>
<sequence>MDVLNETETRPQVNVGISEEVHEVIAVLVDGICNIEERQVHEVDNSAVVETQVESVKGPTADNATVSTTRQVLARAKFVLAGMGSTPTNGDTSYPATNFATVSDEGPSDVTSTDATSDNAKTNGTEEAINEKPPLACPTAHTASPSEELDDADVTKASHVAIDIVGPTDDIQEQLDPSTGDVVALAELPIGMDSAGDNFPVKDDVAQIDAPAAVEGAVDTTSSEEFVNQVDVATDEQMATAEQEPLGLTEGPVREPSCDVLHEATTQVADEETTTTTVLEIDIEMAIKRTSRHISLDAPSYYDLQDPAAESKLAYLNNADGYFSTSSSVIGSPKHEPKHETKDVQPKPLTRPHSPDLQCAKRDYRCADHAAPTSHERPMATSLETLVSRAHVTPAPRARPLKRTAPHSPYLETAHRAKLKPDPMSSSEYKNETILAQDLVRRRDDTPATTYVPKRTAPHSPYLETAHRSSAYAAPQQANVYEGVVDPATLCSRTCSTADKENTVPLTRTTPQSPYLRTTKRSRPPMDVPDDDAAELAKQFHATPLRRTKKPKTMAAVVVRPTTTPMSPPLQSVARHREYQADFRGKMQQAEVVDAARRKFKAAPMPVYDGPQGVKPVARMPLTEVEPFQMPGERFEELAKERMARKREEEAALRAKRMCVKATPIHAGSAAHGVPAVKPKALTECFSPKLAVKRRAAERAAYDAKDKARRETEEETKRRTMAEAAAAEAVRVRQWRETLSFKHYM</sequence>
<evidence type="ECO:0000313" key="3">
    <source>
        <dbReference type="EMBL" id="VFT93674.1"/>
    </source>
</evidence>
<evidence type="ECO:0000313" key="4">
    <source>
        <dbReference type="Proteomes" id="UP000332933"/>
    </source>
</evidence>
<dbReference type="EMBL" id="CAADRA010006023">
    <property type="protein sequence ID" value="VFT93674.1"/>
    <property type="molecule type" value="Genomic_DNA"/>
</dbReference>
<keyword evidence="4" id="KW-1185">Reference proteome</keyword>
<evidence type="ECO:0000313" key="2">
    <source>
        <dbReference type="EMBL" id="KAF0691941.1"/>
    </source>
</evidence>
<feature type="region of interest" description="Disordered" evidence="1">
    <location>
        <begin position="327"/>
        <end position="357"/>
    </location>
</feature>
<protein>
    <submittedName>
        <fullName evidence="3">Aste57867_16911 protein</fullName>
    </submittedName>
</protein>
<feature type="compositionally biased region" description="Basic and acidic residues" evidence="1">
    <location>
        <begin position="333"/>
        <end position="345"/>
    </location>
</feature>
<reference evidence="3 4" key="1">
    <citation type="submission" date="2019-03" db="EMBL/GenBank/DDBJ databases">
        <authorList>
            <person name="Gaulin E."/>
            <person name="Dumas B."/>
        </authorList>
    </citation>
    <scope>NUCLEOTIDE SEQUENCE [LARGE SCALE GENOMIC DNA]</scope>
    <source>
        <strain evidence="3">CBS 568.67</strain>
    </source>
</reference>
<dbReference type="EMBL" id="VJMH01006002">
    <property type="protein sequence ID" value="KAF0691941.1"/>
    <property type="molecule type" value="Genomic_DNA"/>
</dbReference>
<reference evidence="2" key="2">
    <citation type="submission" date="2019-06" db="EMBL/GenBank/DDBJ databases">
        <title>Genomics analysis of Aphanomyces spp. identifies a new class of oomycete effector associated with host adaptation.</title>
        <authorList>
            <person name="Gaulin E."/>
        </authorList>
    </citation>
    <scope>NUCLEOTIDE SEQUENCE</scope>
    <source>
        <strain evidence="2">CBS 578.67</strain>
    </source>
</reference>
<evidence type="ECO:0000256" key="1">
    <source>
        <dbReference type="SAM" id="MobiDB-lite"/>
    </source>
</evidence>
<dbReference type="OrthoDB" id="79764at2759"/>
<feature type="region of interest" description="Disordered" evidence="1">
    <location>
        <begin position="101"/>
        <end position="146"/>
    </location>
</feature>
<name>A0A485L9P9_9STRA</name>
<dbReference type="Proteomes" id="UP000332933">
    <property type="component" value="Unassembled WGS sequence"/>
</dbReference>
<feature type="compositionally biased region" description="Polar residues" evidence="1">
    <location>
        <begin position="504"/>
        <end position="516"/>
    </location>
</feature>
<feature type="compositionally biased region" description="Polar residues" evidence="1">
    <location>
        <begin position="109"/>
        <end position="125"/>
    </location>
</feature>
<feature type="region of interest" description="Disordered" evidence="1">
    <location>
        <begin position="504"/>
        <end position="527"/>
    </location>
</feature>